<keyword evidence="1" id="KW-0285">Flavoprotein</keyword>
<dbReference type="Gene3D" id="3.40.50.80">
    <property type="entry name" value="Nucleotide-binding domain of ferredoxin-NADP reductase (FNR) module"/>
    <property type="match status" value="1"/>
</dbReference>
<reference evidence="4" key="1">
    <citation type="submission" date="2020-10" db="EMBL/GenBank/DDBJ databases">
        <authorList>
            <person name="Gilroy R."/>
        </authorList>
    </citation>
    <scope>NUCLEOTIDE SEQUENCE</scope>
    <source>
        <strain evidence="4">14700</strain>
    </source>
</reference>
<dbReference type="Pfam" id="PF10418">
    <property type="entry name" value="DHODB_Fe-S_bind"/>
    <property type="match status" value="1"/>
</dbReference>
<reference evidence="4" key="2">
    <citation type="journal article" date="2021" name="PeerJ">
        <title>Extensive microbial diversity within the chicken gut microbiome revealed by metagenomics and culture.</title>
        <authorList>
            <person name="Gilroy R."/>
            <person name="Ravi A."/>
            <person name="Getino M."/>
            <person name="Pursley I."/>
            <person name="Horton D.L."/>
            <person name="Alikhan N.F."/>
            <person name="Baker D."/>
            <person name="Gharbi K."/>
            <person name="Hall N."/>
            <person name="Watson M."/>
            <person name="Adriaenssens E.M."/>
            <person name="Foster-Nyarko E."/>
            <person name="Jarju S."/>
            <person name="Secka A."/>
            <person name="Antonio M."/>
            <person name="Oren A."/>
            <person name="Chaudhuri R.R."/>
            <person name="La Ragione R."/>
            <person name="Hildebrand F."/>
            <person name="Pallen M.J."/>
        </authorList>
    </citation>
    <scope>NUCLEOTIDE SEQUENCE</scope>
    <source>
        <strain evidence="4">14700</strain>
    </source>
</reference>
<dbReference type="NCBIfam" id="NF004862">
    <property type="entry name" value="PRK06222.1"/>
    <property type="match status" value="1"/>
</dbReference>
<feature type="binding site" evidence="2">
    <location>
        <position position="237"/>
    </location>
    <ligand>
        <name>[2Fe-2S] cluster</name>
        <dbReference type="ChEBI" id="CHEBI:190135"/>
    </ligand>
</feature>
<dbReference type="GO" id="GO:0051537">
    <property type="term" value="F:2 iron, 2 sulfur cluster binding"/>
    <property type="evidence" value="ECO:0007669"/>
    <property type="project" value="UniProtKB-KW"/>
</dbReference>
<keyword evidence="2" id="KW-0411">Iron-sulfur</keyword>
<accession>A0A9D9NDM2</accession>
<dbReference type="SUPFAM" id="SSF63380">
    <property type="entry name" value="Riboflavin synthase domain-like"/>
    <property type="match status" value="1"/>
</dbReference>
<organism evidence="4 5">
    <name type="scientific">Candidatus Ornithospirochaeta stercoravium</name>
    <dbReference type="NCBI Taxonomy" id="2840897"/>
    <lineage>
        <taxon>Bacteria</taxon>
        <taxon>Pseudomonadati</taxon>
        <taxon>Spirochaetota</taxon>
        <taxon>Spirochaetia</taxon>
        <taxon>Spirochaetales</taxon>
        <taxon>Spirochaetaceae</taxon>
        <taxon>Spirochaetaceae incertae sedis</taxon>
        <taxon>Candidatus Ornithospirochaeta</taxon>
    </lineage>
</organism>
<dbReference type="PANTHER" id="PTHR43513:SF3">
    <property type="entry name" value="DIHYDROOROTATE DEHYDROGENASE B (NAD(+)), ELECTRON TRANSFER SUBUNIT-RELATED"/>
    <property type="match status" value="1"/>
</dbReference>
<keyword evidence="1" id="KW-0274">FAD</keyword>
<dbReference type="SUPFAM" id="SSF52343">
    <property type="entry name" value="Ferredoxin reductase-like, C-terminal NADP-linked domain"/>
    <property type="match status" value="1"/>
</dbReference>
<proteinExistence type="predicted"/>
<sequence length="282" mass="30559">MYRIVRKETLSKDVFLMELEAPLIARERKAGQFVIVQKGGDFNERIPLTIADADISRGTITIVFQRVGASTYALAELNEGDSIENVLGPLGTPTHIENYGKVVCVGGGIGVAPLYPIAEAMKKAGNDVRIIIGARTKELIIEEEKMRALDPNLIIVTDDGSYGEKGVVTNPLKRLLDEGDVKHAVAIGPAIMMKFCTKTAEEAGVPITVSLNSIMIDGTGMCGGCRVDIGGEMKFVCVDGPEFDGHLVNWDNLMMRQRTYKAQEKEDLDSCKGGICGRLGLK</sequence>
<dbReference type="CDD" id="cd06219">
    <property type="entry name" value="DHOD_e_trans_like1"/>
    <property type="match status" value="1"/>
</dbReference>
<dbReference type="InterPro" id="IPR050353">
    <property type="entry name" value="PyrK_electron_transfer"/>
</dbReference>
<evidence type="ECO:0000313" key="4">
    <source>
        <dbReference type="EMBL" id="MBO8469636.1"/>
    </source>
</evidence>
<keyword evidence="2" id="KW-0408">Iron</keyword>
<comment type="caution">
    <text evidence="4">The sequence shown here is derived from an EMBL/GenBank/DDBJ whole genome shotgun (WGS) entry which is preliminary data.</text>
</comment>
<dbReference type="InterPro" id="IPR039261">
    <property type="entry name" value="FNR_nucleotide-bd"/>
</dbReference>
<dbReference type="PANTHER" id="PTHR43513">
    <property type="entry name" value="DIHYDROOROTATE DEHYDROGENASE B (NAD(+)), ELECTRON TRANSFER SUBUNIT"/>
    <property type="match status" value="1"/>
</dbReference>
<evidence type="ECO:0000313" key="5">
    <source>
        <dbReference type="Proteomes" id="UP000810292"/>
    </source>
</evidence>
<dbReference type="GO" id="GO:0006221">
    <property type="term" value="P:pyrimidine nucleotide biosynthetic process"/>
    <property type="evidence" value="ECO:0007669"/>
    <property type="project" value="InterPro"/>
</dbReference>
<dbReference type="EMBL" id="JADIMF010000123">
    <property type="protein sequence ID" value="MBO8469636.1"/>
    <property type="molecule type" value="Genomic_DNA"/>
</dbReference>
<keyword evidence="2" id="KW-0001">2Fe-2S</keyword>
<dbReference type="InterPro" id="IPR017938">
    <property type="entry name" value="Riboflavin_synthase-like_b-brl"/>
</dbReference>
<name>A0A9D9NDM2_9SPIO</name>
<feature type="binding site" evidence="2">
    <location>
        <position position="222"/>
    </location>
    <ligand>
        <name>[2Fe-2S] cluster</name>
        <dbReference type="ChEBI" id="CHEBI:190135"/>
    </ligand>
</feature>
<keyword evidence="2" id="KW-0479">Metal-binding</keyword>
<evidence type="ECO:0000259" key="3">
    <source>
        <dbReference type="PROSITE" id="PS51384"/>
    </source>
</evidence>
<dbReference type="InterPro" id="IPR012165">
    <property type="entry name" value="Cyt_c3_hydrogenase_gsu"/>
</dbReference>
<dbReference type="GO" id="GO:0046872">
    <property type="term" value="F:metal ion binding"/>
    <property type="evidence" value="ECO:0007669"/>
    <property type="project" value="UniProtKB-KW"/>
</dbReference>
<dbReference type="Pfam" id="PF00175">
    <property type="entry name" value="NAD_binding_1"/>
    <property type="match status" value="1"/>
</dbReference>
<feature type="binding site" evidence="1">
    <location>
        <begin position="63"/>
        <end position="65"/>
    </location>
    <ligand>
        <name>FAD</name>
        <dbReference type="ChEBI" id="CHEBI:57692"/>
    </ligand>
</feature>
<comment type="cofactor">
    <cofactor evidence="1">
        <name>FAD</name>
        <dbReference type="ChEBI" id="CHEBI:57692"/>
    </cofactor>
    <text evidence="1">Binds 1 FAD per subunit.</text>
</comment>
<dbReference type="Proteomes" id="UP000810292">
    <property type="component" value="Unassembled WGS sequence"/>
</dbReference>
<feature type="domain" description="FAD-binding FR-type" evidence="3">
    <location>
        <begin position="1"/>
        <end position="96"/>
    </location>
</feature>
<gene>
    <name evidence="4" type="ORF">IAA72_07620</name>
</gene>
<dbReference type="GO" id="GO:0050660">
    <property type="term" value="F:flavin adenine dinucleotide binding"/>
    <property type="evidence" value="ECO:0007669"/>
    <property type="project" value="InterPro"/>
</dbReference>
<protein>
    <submittedName>
        <fullName evidence="4">Sulfide/dihydroorotate dehydrogenase-like FAD/NAD-binding protein</fullName>
    </submittedName>
</protein>
<comment type="cofactor">
    <cofactor evidence="2">
        <name>[2Fe-2S] cluster</name>
        <dbReference type="ChEBI" id="CHEBI:190135"/>
    </cofactor>
    <text evidence="2">Binds 1 [2Fe-2S] cluster per subunit.</text>
</comment>
<evidence type="ECO:0000256" key="2">
    <source>
        <dbReference type="PIRSR" id="PIRSR006816-2"/>
    </source>
</evidence>
<feature type="binding site" evidence="2">
    <location>
        <position position="225"/>
    </location>
    <ligand>
        <name>[2Fe-2S] cluster</name>
        <dbReference type="ChEBI" id="CHEBI:190135"/>
    </ligand>
</feature>
<dbReference type="InterPro" id="IPR017927">
    <property type="entry name" value="FAD-bd_FR_type"/>
</dbReference>
<dbReference type="GO" id="GO:0016491">
    <property type="term" value="F:oxidoreductase activity"/>
    <property type="evidence" value="ECO:0007669"/>
    <property type="project" value="InterPro"/>
</dbReference>
<dbReference type="InterPro" id="IPR001433">
    <property type="entry name" value="OxRdtase_FAD/NAD-bd"/>
</dbReference>
<dbReference type="AlphaFoldDB" id="A0A9D9NDM2"/>
<dbReference type="InterPro" id="IPR019480">
    <property type="entry name" value="Dihydroorotate_DH_Fe-S-bd"/>
</dbReference>
<dbReference type="Gene3D" id="2.40.30.10">
    <property type="entry name" value="Translation factors"/>
    <property type="match status" value="1"/>
</dbReference>
<evidence type="ECO:0000256" key="1">
    <source>
        <dbReference type="PIRSR" id="PIRSR006816-1"/>
    </source>
</evidence>
<dbReference type="PROSITE" id="PS51384">
    <property type="entry name" value="FAD_FR"/>
    <property type="match status" value="1"/>
</dbReference>
<dbReference type="PIRSF" id="PIRSF006816">
    <property type="entry name" value="Cyc3_hyd_g"/>
    <property type="match status" value="1"/>
</dbReference>